<dbReference type="EMBL" id="PFEA01000026">
    <property type="protein sequence ID" value="PJE59871.1"/>
    <property type="molecule type" value="Genomic_DNA"/>
</dbReference>
<dbReference type="CDD" id="cd00524">
    <property type="entry name" value="SORL"/>
    <property type="match status" value="1"/>
</dbReference>
<dbReference type="InterPro" id="IPR051233">
    <property type="entry name" value="Desulfoferrodoxin_SOR"/>
</dbReference>
<feature type="domain" description="Desulfoferrodoxin ferrous iron-binding" evidence="6">
    <location>
        <begin position="29"/>
        <end position="115"/>
    </location>
</feature>
<evidence type="ECO:0000313" key="7">
    <source>
        <dbReference type="EMBL" id="PJE59871.1"/>
    </source>
</evidence>
<evidence type="ECO:0000256" key="5">
    <source>
        <dbReference type="ARBA" id="ARBA00023004"/>
    </source>
</evidence>
<evidence type="ECO:0000259" key="6">
    <source>
        <dbReference type="Pfam" id="PF01880"/>
    </source>
</evidence>
<dbReference type="InterPro" id="IPR036073">
    <property type="entry name" value="Desulfoferrodoxin_Fe-bd_dom_sf"/>
</dbReference>
<keyword evidence="4" id="KW-0249">Electron transport</keyword>
<reference evidence="8" key="1">
    <citation type="submission" date="2017-09" db="EMBL/GenBank/DDBJ databases">
        <title>Depth-based differentiation of microbial function through sediment-hosted aquifers and enrichment of novel symbionts in the deep terrestrial subsurface.</title>
        <authorList>
            <person name="Probst A.J."/>
            <person name="Ladd B."/>
            <person name="Jarett J.K."/>
            <person name="Geller-Mcgrath D.E."/>
            <person name="Sieber C.M.K."/>
            <person name="Emerson J.B."/>
            <person name="Anantharaman K."/>
            <person name="Thomas B.C."/>
            <person name="Malmstrom R."/>
            <person name="Stieglmeier M."/>
            <person name="Klingl A."/>
            <person name="Woyke T."/>
            <person name="Ryan C.M."/>
            <person name="Banfield J.F."/>
        </authorList>
    </citation>
    <scope>NUCLEOTIDE SEQUENCE [LARGE SCALE GENOMIC DNA]</scope>
</reference>
<dbReference type="AlphaFoldDB" id="A0A2M8KIX6"/>
<evidence type="ECO:0000256" key="4">
    <source>
        <dbReference type="ARBA" id="ARBA00022982"/>
    </source>
</evidence>
<dbReference type="Gene3D" id="2.60.40.730">
    <property type="entry name" value="SOR catalytic domain"/>
    <property type="match status" value="1"/>
</dbReference>
<dbReference type="SUPFAM" id="SSF49367">
    <property type="entry name" value="Superoxide reductase-like"/>
    <property type="match status" value="1"/>
</dbReference>
<protein>
    <recommendedName>
        <fullName evidence="6">Desulfoferrodoxin ferrous iron-binding domain-containing protein</fullName>
    </recommendedName>
</protein>
<dbReference type="Pfam" id="PF01880">
    <property type="entry name" value="Desulfoferrodox"/>
    <property type="match status" value="1"/>
</dbReference>
<evidence type="ECO:0000256" key="1">
    <source>
        <dbReference type="ARBA" id="ARBA00005941"/>
    </source>
</evidence>
<keyword evidence="2" id="KW-0813">Transport</keyword>
<evidence type="ECO:0000256" key="3">
    <source>
        <dbReference type="ARBA" id="ARBA00022723"/>
    </source>
</evidence>
<proteinExistence type="inferred from homology"/>
<evidence type="ECO:0000313" key="8">
    <source>
        <dbReference type="Proteomes" id="UP000231086"/>
    </source>
</evidence>
<dbReference type="InterPro" id="IPR002742">
    <property type="entry name" value="Desulfoferrodoxin_Fe-bd_dom"/>
</dbReference>
<keyword evidence="3" id="KW-0479">Metal-binding</keyword>
<dbReference type="NCBIfam" id="TIGR00332">
    <property type="entry name" value="neela_ferrous"/>
    <property type="match status" value="1"/>
</dbReference>
<dbReference type="PANTHER" id="PTHR36541">
    <property type="entry name" value="SUPEROXIDE REDUCTASE-RELATED"/>
    <property type="match status" value="1"/>
</dbReference>
<keyword evidence="5" id="KW-0408">Iron</keyword>
<dbReference type="GO" id="GO:0016491">
    <property type="term" value="F:oxidoreductase activity"/>
    <property type="evidence" value="ECO:0007669"/>
    <property type="project" value="InterPro"/>
</dbReference>
<comment type="similarity">
    <text evidence="1">Belongs to the desulfoferrodoxin family.</text>
</comment>
<evidence type="ECO:0000256" key="2">
    <source>
        <dbReference type="ARBA" id="ARBA00022448"/>
    </source>
</evidence>
<dbReference type="Proteomes" id="UP000231086">
    <property type="component" value="Unassembled WGS sequence"/>
</dbReference>
<dbReference type="PANTHER" id="PTHR36541:SF1">
    <property type="entry name" value="SUPEROXIDE REDUCTASE-RELATED"/>
    <property type="match status" value="1"/>
</dbReference>
<organism evidence="7 8">
    <name type="scientific">Candidatus Portnoybacteria bacterium CG10_big_fil_rev_8_21_14_0_10_44_7</name>
    <dbReference type="NCBI Taxonomy" id="1974816"/>
    <lineage>
        <taxon>Bacteria</taxon>
        <taxon>Candidatus Portnoyibacteriota</taxon>
    </lineage>
</organism>
<sequence length="118" mass="13514">MIKNKIGGDQMDEASRVKIQVAQDPRNLTDLEQKHVPQILLADNFVRIKIGQISHPMEEEHYIVWVEFYADNELAGQRDFQPGDFPEAQFNKPDSGASKLKAVINCNLHGRWQNEISI</sequence>
<accession>A0A2M8KIX6</accession>
<name>A0A2M8KIX6_9BACT</name>
<gene>
    <name evidence="7" type="ORF">COU85_01350</name>
</gene>
<comment type="caution">
    <text evidence="7">The sequence shown here is derived from an EMBL/GenBank/DDBJ whole genome shotgun (WGS) entry which is preliminary data.</text>
</comment>
<dbReference type="GO" id="GO:0005506">
    <property type="term" value="F:iron ion binding"/>
    <property type="evidence" value="ECO:0007669"/>
    <property type="project" value="InterPro"/>
</dbReference>